<sequence>MSCLLMLLGVAACYYAFGMITDAGRFISDSHPW</sequence>
<proteinExistence type="predicted"/>
<protein>
    <submittedName>
        <fullName evidence="1">Uncharacterized protein</fullName>
    </submittedName>
</protein>
<name>A0A0M0EG06_KOMEU</name>
<dbReference type="Proteomes" id="UP000037566">
    <property type="component" value="Unassembled WGS sequence"/>
</dbReference>
<evidence type="ECO:0000313" key="1">
    <source>
        <dbReference type="EMBL" id="KON64178.1"/>
    </source>
</evidence>
<keyword evidence="2" id="KW-1185">Reference proteome</keyword>
<reference evidence="1" key="1">
    <citation type="submission" date="2015-08" db="EMBL/GenBank/DDBJ databases">
        <title>Draft genome sequence of Komagataeibacter europaeus CECT 8546 a cellulose producer strain from vinegar produced by the traditional method.</title>
        <authorList>
            <person name="Poehlein A."/>
            <person name="Valera M.J."/>
            <person name="Haack F.S."/>
            <person name="Mas A."/>
            <person name="Daniel R."/>
            <person name="Streit W.R."/>
            <person name="Mateo E."/>
        </authorList>
    </citation>
    <scope>NUCLEOTIDE SEQUENCE [LARGE SCALE GENOMIC DNA]</scope>
    <source>
        <strain evidence="1">CECT 8546</strain>
    </source>
</reference>
<organism evidence="1 2">
    <name type="scientific">Komagataeibacter europaeus</name>
    <name type="common">Gluconacetobacter europaeus</name>
    <dbReference type="NCBI Taxonomy" id="33995"/>
    <lineage>
        <taxon>Bacteria</taxon>
        <taxon>Pseudomonadati</taxon>
        <taxon>Pseudomonadota</taxon>
        <taxon>Alphaproteobacteria</taxon>
        <taxon>Acetobacterales</taxon>
        <taxon>Acetobacteraceae</taxon>
        <taxon>Komagataeibacter</taxon>
    </lineage>
</organism>
<gene>
    <name evidence="1" type="ORF">KOEU_22470</name>
</gene>
<dbReference type="AlphaFoldDB" id="A0A0M0EG06"/>
<dbReference type="PATRIC" id="fig|33995.3.peg.2501"/>
<accession>A0A0M0EG06</accession>
<evidence type="ECO:0000313" key="2">
    <source>
        <dbReference type="Proteomes" id="UP000037566"/>
    </source>
</evidence>
<dbReference type="EMBL" id="LHUQ01000013">
    <property type="protein sequence ID" value="KON64178.1"/>
    <property type="molecule type" value="Genomic_DNA"/>
</dbReference>
<dbReference type="STRING" id="33995.KOEU_22470"/>
<comment type="caution">
    <text evidence="1">The sequence shown here is derived from an EMBL/GenBank/DDBJ whole genome shotgun (WGS) entry which is preliminary data.</text>
</comment>